<comment type="similarity">
    <text evidence="1">In the C-terminal section; belongs to the class-I pyridoxal-phosphate-dependent aminotransferase family.</text>
</comment>
<dbReference type="InterPro" id="IPR051446">
    <property type="entry name" value="HTH_trans_reg/aminotransferase"/>
</dbReference>
<keyword evidence="4" id="KW-0238">DNA-binding</keyword>
<dbReference type="InterPro" id="IPR036390">
    <property type="entry name" value="WH_DNA-bd_sf"/>
</dbReference>
<dbReference type="InterPro" id="IPR000524">
    <property type="entry name" value="Tscrpt_reg_HTH_GntR"/>
</dbReference>
<organism evidence="8 9">
    <name type="scientific">Deinococcus metallilatus</name>
    <dbReference type="NCBI Taxonomy" id="1211322"/>
    <lineage>
        <taxon>Bacteria</taxon>
        <taxon>Thermotogati</taxon>
        <taxon>Deinococcota</taxon>
        <taxon>Deinococci</taxon>
        <taxon>Deinococcales</taxon>
        <taxon>Deinococcaceae</taxon>
        <taxon>Deinococcus</taxon>
    </lineage>
</organism>
<dbReference type="InterPro" id="IPR015424">
    <property type="entry name" value="PyrdxlP-dep_Trfase"/>
</dbReference>
<dbReference type="Proteomes" id="UP000536909">
    <property type="component" value="Unassembled WGS sequence"/>
</dbReference>
<evidence type="ECO:0000256" key="4">
    <source>
        <dbReference type="ARBA" id="ARBA00023125"/>
    </source>
</evidence>
<keyword evidence="5" id="KW-0804">Transcription</keyword>
<dbReference type="SUPFAM" id="SSF46785">
    <property type="entry name" value="Winged helix' DNA-binding domain"/>
    <property type="match status" value="1"/>
</dbReference>
<evidence type="ECO:0000256" key="6">
    <source>
        <dbReference type="SAM" id="MobiDB-lite"/>
    </source>
</evidence>
<dbReference type="SMART" id="SM00345">
    <property type="entry name" value="HTH_GNTR"/>
    <property type="match status" value="1"/>
</dbReference>
<sequence length="531" mass="58120">MPDQAQMDQPAVGRDRPGVAAPPADLPLILDRSSRTALSKQLSGQLRTAIRCGQLEPGQRMPSTRALADALGVGRNITFEAYEDLLAEGYLVGRDRSGTYVAHDLAAEVPGQPRPLPTPSTAARWLRRQVPEPHVEDAITSGLLEFRVGQTDTRALPQTEWRRAWRDVAELDLPSDYDDPAGDLRLREAVAGYLKRARGLVCTADDVIITAGAVQGVNLVAQAVLEPGDTVGFEEPGYRLARQILQEAGAHILPLPVDPDGLRLDALPTGTDAPLLVYTTPSHQFPLGVRLSIPRRLALLEWAQQHDALIIEDDYDSEFRYGAPPLPSLASLDTNGRVVYLGTFSKVLSPAVRVGYVVAPPVLRDRLLHIKGRLDFHTSWPVQRALALLIEQGHLERHIRRMRRVYAAKRSLLSSALHGVRPHARLMGLEAGLHAHLELDPAIPAERVVAAARQHRLIVPSLSPYYLGTPDRNGLLLGYGGLSLPDLEESARLLARAVAQVSRRAAEADGWGNWLVNLEENWLCDPATPAL</sequence>
<proteinExistence type="inferred from homology"/>
<comment type="caution">
    <text evidence="8">The sequence shown here is derived from an EMBL/GenBank/DDBJ whole genome shotgun (WGS) entry which is preliminary data.</text>
</comment>
<feature type="region of interest" description="Disordered" evidence="6">
    <location>
        <begin position="1"/>
        <end position="24"/>
    </location>
</feature>
<dbReference type="PANTHER" id="PTHR46577">
    <property type="entry name" value="HTH-TYPE TRANSCRIPTIONAL REGULATORY PROTEIN GABR"/>
    <property type="match status" value="1"/>
</dbReference>
<keyword evidence="3" id="KW-0805">Transcription regulation</keyword>
<evidence type="ECO:0000256" key="5">
    <source>
        <dbReference type="ARBA" id="ARBA00023163"/>
    </source>
</evidence>
<dbReference type="PANTHER" id="PTHR46577:SF1">
    <property type="entry name" value="HTH-TYPE TRANSCRIPTIONAL REGULATORY PROTEIN GABR"/>
    <property type="match status" value="1"/>
</dbReference>
<dbReference type="GO" id="GO:0008483">
    <property type="term" value="F:transaminase activity"/>
    <property type="evidence" value="ECO:0007669"/>
    <property type="project" value="UniProtKB-KW"/>
</dbReference>
<evidence type="ECO:0000256" key="3">
    <source>
        <dbReference type="ARBA" id="ARBA00023015"/>
    </source>
</evidence>
<dbReference type="CDD" id="cd00609">
    <property type="entry name" value="AAT_like"/>
    <property type="match status" value="1"/>
</dbReference>
<accession>A0ABR6MWJ4</accession>
<dbReference type="Gene3D" id="3.40.640.10">
    <property type="entry name" value="Type I PLP-dependent aspartate aminotransferase-like (Major domain)"/>
    <property type="match status" value="1"/>
</dbReference>
<protein>
    <submittedName>
        <fullName evidence="8">GntR family transcriptional regulator/MocR family aminotransferase</fullName>
    </submittedName>
</protein>
<gene>
    <name evidence="8" type="ORF">HNQ10_002455</name>
</gene>
<feature type="domain" description="HTH gntR-type" evidence="7">
    <location>
        <begin position="36"/>
        <end position="104"/>
    </location>
</feature>
<keyword evidence="8" id="KW-0808">Transferase</keyword>
<dbReference type="RefSeq" id="WP_244944459.1">
    <property type="nucleotide sequence ID" value="NZ_BSUI01000005.1"/>
</dbReference>
<dbReference type="SUPFAM" id="SSF53383">
    <property type="entry name" value="PLP-dependent transferases"/>
    <property type="match status" value="1"/>
</dbReference>
<dbReference type="CDD" id="cd07377">
    <property type="entry name" value="WHTH_GntR"/>
    <property type="match status" value="1"/>
</dbReference>
<name>A0ABR6MWJ4_9DEIO</name>
<reference evidence="8 9" key="1">
    <citation type="submission" date="2020-08" db="EMBL/GenBank/DDBJ databases">
        <title>Genomic Encyclopedia of Type Strains, Phase IV (KMG-IV): sequencing the most valuable type-strain genomes for metagenomic binning, comparative biology and taxonomic classification.</title>
        <authorList>
            <person name="Goeker M."/>
        </authorList>
    </citation>
    <scope>NUCLEOTIDE SEQUENCE [LARGE SCALE GENOMIC DNA]</scope>
    <source>
        <strain evidence="8 9">DSM 105434</strain>
    </source>
</reference>
<evidence type="ECO:0000313" key="8">
    <source>
        <dbReference type="EMBL" id="MBB5295616.1"/>
    </source>
</evidence>
<evidence type="ECO:0000313" key="9">
    <source>
        <dbReference type="Proteomes" id="UP000536909"/>
    </source>
</evidence>
<keyword evidence="8" id="KW-0032">Aminotransferase</keyword>
<dbReference type="InterPro" id="IPR015421">
    <property type="entry name" value="PyrdxlP-dep_Trfase_major"/>
</dbReference>
<keyword evidence="2" id="KW-0663">Pyridoxal phosphate</keyword>
<dbReference type="Gene3D" id="1.10.10.10">
    <property type="entry name" value="Winged helix-like DNA-binding domain superfamily/Winged helix DNA-binding domain"/>
    <property type="match status" value="1"/>
</dbReference>
<dbReference type="PROSITE" id="PS50949">
    <property type="entry name" value="HTH_GNTR"/>
    <property type="match status" value="1"/>
</dbReference>
<evidence type="ECO:0000256" key="2">
    <source>
        <dbReference type="ARBA" id="ARBA00022898"/>
    </source>
</evidence>
<keyword evidence="9" id="KW-1185">Reference proteome</keyword>
<dbReference type="Pfam" id="PF00392">
    <property type="entry name" value="GntR"/>
    <property type="match status" value="1"/>
</dbReference>
<dbReference type="InterPro" id="IPR036388">
    <property type="entry name" value="WH-like_DNA-bd_sf"/>
</dbReference>
<dbReference type="Pfam" id="PF00155">
    <property type="entry name" value="Aminotran_1_2"/>
    <property type="match status" value="1"/>
</dbReference>
<evidence type="ECO:0000259" key="7">
    <source>
        <dbReference type="PROSITE" id="PS50949"/>
    </source>
</evidence>
<dbReference type="InterPro" id="IPR004839">
    <property type="entry name" value="Aminotransferase_I/II_large"/>
</dbReference>
<evidence type="ECO:0000256" key="1">
    <source>
        <dbReference type="ARBA" id="ARBA00005384"/>
    </source>
</evidence>
<dbReference type="EMBL" id="JACHFV010000008">
    <property type="protein sequence ID" value="MBB5295616.1"/>
    <property type="molecule type" value="Genomic_DNA"/>
</dbReference>